<name>A0A401UAD9_9BACT</name>
<dbReference type="PANTHER" id="PTHR33393">
    <property type="entry name" value="POLYGLUTAMINE SYNTHESIS ACCESSORY PROTEIN RV0574C-RELATED"/>
    <property type="match status" value="1"/>
</dbReference>
<keyword evidence="2" id="KW-0732">Signal</keyword>
<dbReference type="Proteomes" id="UP000288227">
    <property type="component" value="Unassembled WGS sequence"/>
</dbReference>
<dbReference type="EMBL" id="BHXQ01000003">
    <property type="protein sequence ID" value="GCC51873.1"/>
    <property type="molecule type" value="Genomic_DNA"/>
</dbReference>
<keyword evidence="5" id="KW-1185">Reference proteome</keyword>
<proteinExistence type="inferred from homology"/>
<sequence>MVKIVNNKHCKILKLVFVLLIIGLNAAAQDTTRLSLLFTGDVMGHDSQIAAAYNASTGSYDYTSCFQFVKPYIAAADLAIGNLEVTLAGAPYKGYPAFSSPDALAVDLQDVGFDVLVTANNHSCDKGKRGIERTIEMLDSFKIVHTGTFTDEASRLNDYPLILEKNGFKLALLNYTYGTNGIPVPKPTIVNAIDTAQIRKDITQAKLPNPDYIIAFMHWGSEYQSQPNAYQKVLTKYLFDSGVQLVIGAHPHVLQPMQFNKENQQLVVYSLGNFVSGQRDRYKNGGAMVRIDLSKIRNDSVITKHIDSVNYILQYVHRDAQKKYVVLPVPTFENDTTGFIKDELSKQNFKTFITDSRLLFSKYNANVNESRLLHFDSTSYSIKLFTVEKTNSRVPVPPLDTFYGLHTNETKDGKVDYYLGFFKSREEAERILENVKKSMPYHDSSIAIFYNSKPAE</sequence>
<evidence type="ECO:0000259" key="3">
    <source>
        <dbReference type="SMART" id="SM00854"/>
    </source>
</evidence>
<evidence type="ECO:0000313" key="4">
    <source>
        <dbReference type="EMBL" id="GCC51873.1"/>
    </source>
</evidence>
<accession>A0A401UAD9</accession>
<dbReference type="SMART" id="SM00854">
    <property type="entry name" value="PGA_cap"/>
    <property type="match status" value="1"/>
</dbReference>
<evidence type="ECO:0000313" key="5">
    <source>
        <dbReference type="Proteomes" id="UP000288227"/>
    </source>
</evidence>
<evidence type="ECO:0000256" key="2">
    <source>
        <dbReference type="SAM" id="SignalP"/>
    </source>
</evidence>
<dbReference type="InterPro" id="IPR052169">
    <property type="entry name" value="CW_Biosynth-Accessory"/>
</dbReference>
<dbReference type="AlphaFoldDB" id="A0A401UAD9"/>
<protein>
    <submittedName>
        <fullName evidence="4">CapA family protein</fullName>
    </submittedName>
</protein>
<comment type="similarity">
    <text evidence="1">Belongs to the CapA family.</text>
</comment>
<dbReference type="InterPro" id="IPR019079">
    <property type="entry name" value="Capsule_synth_CapA"/>
</dbReference>
<dbReference type="Gene3D" id="3.60.21.10">
    <property type="match status" value="1"/>
</dbReference>
<dbReference type="InterPro" id="IPR029052">
    <property type="entry name" value="Metallo-depent_PP-like"/>
</dbReference>
<comment type="caution">
    <text evidence="4">The sequence shown here is derived from an EMBL/GenBank/DDBJ whole genome shotgun (WGS) entry which is preliminary data.</text>
</comment>
<feature type="chain" id="PRO_5019385378" evidence="2">
    <location>
        <begin position="29"/>
        <end position="456"/>
    </location>
</feature>
<dbReference type="Pfam" id="PF09587">
    <property type="entry name" value="PGA_cap"/>
    <property type="match status" value="1"/>
</dbReference>
<dbReference type="PANTHER" id="PTHR33393:SF12">
    <property type="entry name" value="CAPSULE BIOSYNTHESIS PROTEIN CAPA"/>
    <property type="match status" value="1"/>
</dbReference>
<reference evidence="4 5" key="1">
    <citation type="submission" date="2018-11" db="EMBL/GenBank/DDBJ databases">
        <title>Chryseotalea sanarue gen. nov., sp., nov., a member of the family Cytophagaceae, isolated from a brackish lake in Hamamatsu Japan.</title>
        <authorList>
            <person name="Maejima Y."/>
            <person name="Iino T."/>
            <person name="Muraguchi Y."/>
            <person name="Fukuda K."/>
            <person name="Ohkuma M."/>
            <person name="Moriuchi R."/>
            <person name="Dohra H."/>
            <person name="Kimbara K."/>
            <person name="Shintani M."/>
        </authorList>
    </citation>
    <scope>NUCLEOTIDE SEQUENCE [LARGE SCALE GENOMIC DNA]</scope>
    <source>
        <strain evidence="4 5">Ys</strain>
    </source>
</reference>
<evidence type="ECO:0000256" key="1">
    <source>
        <dbReference type="ARBA" id="ARBA00005662"/>
    </source>
</evidence>
<feature type="domain" description="Capsule synthesis protein CapA" evidence="3">
    <location>
        <begin position="35"/>
        <end position="278"/>
    </location>
</feature>
<dbReference type="CDD" id="cd07381">
    <property type="entry name" value="MPP_CapA"/>
    <property type="match status" value="1"/>
</dbReference>
<gene>
    <name evidence="4" type="ORF">SanaruYs_21020</name>
</gene>
<organism evidence="4 5">
    <name type="scientific">Chryseotalea sanaruensis</name>
    <dbReference type="NCBI Taxonomy" id="2482724"/>
    <lineage>
        <taxon>Bacteria</taxon>
        <taxon>Pseudomonadati</taxon>
        <taxon>Bacteroidota</taxon>
        <taxon>Cytophagia</taxon>
        <taxon>Cytophagales</taxon>
        <taxon>Chryseotaleaceae</taxon>
        <taxon>Chryseotalea</taxon>
    </lineage>
</organism>
<feature type="signal peptide" evidence="2">
    <location>
        <begin position="1"/>
        <end position="28"/>
    </location>
</feature>
<dbReference type="SUPFAM" id="SSF56300">
    <property type="entry name" value="Metallo-dependent phosphatases"/>
    <property type="match status" value="1"/>
</dbReference>